<keyword evidence="9" id="KW-1133">Transmembrane helix</keyword>
<evidence type="ECO:0000256" key="9">
    <source>
        <dbReference type="ARBA" id="ARBA00022989"/>
    </source>
</evidence>
<evidence type="ECO:0000256" key="2">
    <source>
        <dbReference type="ARBA" id="ARBA00007395"/>
    </source>
</evidence>
<name>A0A062UTN1_9EURY</name>
<dbReference type="Pfam" id="PF03264">
    <property type="entry name" value="Cytochrom_NNT"/>
    <property type="match status" value="1"/>
</dbReference>
<evidence type="ECO:0000256" key="3">
    <source>
        <dbReference type="ARBA" id="ARBA00022448"/>
    </source>
</evidence>
<gene>
    <name evidence="13" type="ORF">ANME2D_03311</name>
</gene>
<comment type="subcellular location">
    <subcellularLocation>
        <location evidence="1">Cell membrane</location>
    </subcellularLocation>
</comment>
<dbReference type="EMBL" id="JMIY01000008">
    <property type="protein sequence ID" value="KCZ70396.1"/>
    <property type="molecule type" value="Genomic_DNA"/>
</dbReference>
<evidence type="ECO:0000256" key="1">
    <source>
        <dbReference type="ARBA" id="ARBA00004236"/>
    </source>
</evidence>
<keyword evidence="7" id="KW-0479">Metal-binding</keyword>
<comment type="caution">
    <text evidence="13">The sequence shown here is derived from an EMBL/GenBank/DDBJ whole genome shotgun (WGS) entry which is preliminary data.</text>
</comment>
<keyword evidence="10" id="KW-0408">Iron</keyword>
<dbReference type="InterPro" id="IPR038266">
    <property type="entry name" value="NapC/NirT_cytc_sf"/>
</dbReference>
<keyword evidence="6" id="KW-0812">Transmembrane</keyword>
<dbReference type="PANTHER" id="PTHR30333">
    <property type="entry name" value="CYTOCHROME C-TYPE PROTEIN"/>
    <property type="match status" value="1"/>
</dbReference>
<keyword evidence="14" id="KW-1185">Reference proteome</keyword>
<dbReference type="AlphaFoldDB" id="A0A062UTN1"/>
<feature type="domain" description="NapC/NirT cytochrome c N-terminal" evidence="12">
    <location>
        <begin position="26"/>
        <end position="147"/>
    </location>
</feature>
<dbReference type="GO" id="GO:0009055">
    <property type="term" value="F:electron transfer activity"/>
    <property type="evidence" value="ECO:0007669"/>
    <property type="project" value="TreeGrafter"/>
</dbReference>
<evidence type="ECO:0000256" key="5">
    <source>
        <dbReference type="ARBA" id="ARBA00022617"/>
    </source>
</evidence>
<evidence type="ECO:0000313" key="14">
    <source>
        <dbReference type="Proteomes" id="UP000027153"/>
    </source>
</evidence>
<evidence type="ECO:0000256" key="11">
    <source>
        <dbReference type="ARBA" id="ARBA00023136"/>
    </source>
</evidence>
<proteinExistence type="inferred from homology"/>
<keyword evidence="3" id="KW-0813">Transport</keyword>
<dbReference type="OrthoDB" id="375879at2157"/>
<dbReference type="InterPro" id="IPR017571">
    <property type="entry name" value="NrfH"/>
</dbReference>
<dbReference type="InterPro" id="IPR036280">
    <property type="entry name" value="Multihaem_cyt_sf"/>
</dbReference>
<dbReference type="NCBIfam" id="TIGR03153">
    <property type="entry name" value="cytochr_NrfH"/>
    <property type="match status" value="1"/>
</dbReference>
<dbReference type="PANTHER" id="PTHR30333:SF1">
    <property type="entry name" value="CYTOCHROME C-TYPE PROTEIN NAPC"/>
    <property type="match status" value="1"/>
</dbReference>
<evidence type="ECO:0000313" key="13">
    <source>
        <dbReference type="EMBL" id="KCZ70396.1"/>
    </source>
</evidence>
<protein>
    <submittedName>
        <fullName evidence="13">Cytochrome c nitrate reductase, small subunit</fullName>
    </submittedName>
</protein>
<dbReference type="Gene3D" id="1.10.3820.10">
    <property type="entry name" value="Di-heme elbow motif domain"/>
    <property type="match status" value="1"/>
</dbReference>
<dbReference type="GO" id="GO:0009061">
    <property type="term" value="P:anaerobic respiration"/>
    <property type="evidence" value="ECO:0007669"/>
    <property type="project" value="TreeGrafter"/>
</dbReference>
<sequence length="161" mass="17920">MKFLFIAGIFVLVAMGSGTYVNDSDMHISNLTEYIGNTLTACNSCHVMGAVYESWYHGDHKNRAECSDCHIPHDPITKYVVKAESGIRDVTAVITGNVPEVIRTTENSQKIIQGNCLHCHEQTVGNIADSKRNDERYCFECHRTVAHGERGISLSPYQEGK</sequence>
<keyword evidence="5" id="KW-0349">Heme</keyword>
<dbReference type="Proteomes" id="UP000027153">
    <property type="component" value="Unassembled WGS sequence"/>
</dbReference>
<dbReference type="InterPro" id="IPR005126">
    <property type="entry name" value="NapC/NirT_cyt_c_N"/>
</dbReference>
<dbReference type="RefSeq" id="WP_052368997.1">
    <property type="nucleotide sequence ID" value="NZ_JMIY01000008.1"/>
</dbReference>
<keyword evidence="8" id="KW-0249">Electron transport</keyword>
<evidence type="ECO:0000259" key="12">
    <source>
        <dbReference type="Pfam" id="PF03264"/>
    </source>
</evidence>
<dbReference type="GO" id="GO:0046872">
    <property type="term" value="F:metal ion binding"/>
    <property type="evidence" value="ECO:0007669"/>
    <property type="project" value="UniProtKB-KW"/>
</dbReference>
<keyword evidence="4" id="KW-1003">Cell membrane</keyword>
<evidence type="ECO:0000256" key="7">
    <source>
        <dbReference type="ARBA" id="ARBA00022723"/>
    </source>
</evidence>
<comment type="similarity">
    <text evidence="2">Belongs to the NapC/NirT/NrfH family.</text>
</comment>
<dbReference type="InterPro" id="IPR051174">
    <property type="entry name" value="Cytochrome_c-type_ET"/>
</dbReference>
<dbReference type="GO" id="GO:0005886">
    <property type="term" value="C:plasma membrane"/>
    <property type="evidence" value="ECO:0007669"/>
    <property type="project" value="UniProtKB-SubCell"/>
</dbReference>
<organism evidence="13 14">
    <name type="scientific">Candidatus Methanoperedens nitratireducens</name>
    <dbReference type="NCBI Taxonomy" id="1392998"/>
    <lineage>
        <taxon>Archaea</taxon>
        <taxon>Methanobacteriati</taxon>
        <taxon>Methanobacteriota</taxon>
        <taxon>Stenosarchaea group</taxon>
        <taxon>Methanomicrobia</taxon>
        <taxon>Methanosarcinales</taxon>
        <taxon>ANME-2 cluster</taxon>
        <taxon>Candidatus Methanoperedentaceae</taxon>
        <taxon>Candidatus Methanoperedens</taxon>
    </lineage>
</organism>
<dbReference type="SUPFAM" id="SSF48695">
    <property type="entry name" value="Multiheme cytochromes"/>
    <property type="match status" value="1"/>
</dbReference>
<evidence type="ECO:0000256" key="6">
    <source>
        <dbReference type="ARBA" id="ARBA00022692"/>
    </source>
</evidence>
<accession>A0A062UTN1</accession>
<evidence type="ECO:0000256" key="8">
    <source>
        <dbReference type="ARBA" id="ARBA00022982"/>
    </source>
</evidence>
<keyword evidence="11" id="KW-0472">Membrane</keyword>
<evidence type="ECO:0000256" key="4">
    <source>
        <dbReference type="ARBA" id="ARBA00022475"/>
    </source>
</evidence>
<evidence type="ECO:0000256" key="10">
    <source>
        <dbReference type="ARBA" id="ARBA00023004"/>
    </source>
</evidence>
<dbReference type="GO" id="GO:0022900">
    <property type="term" value="P:electron transport chain"/>
    <property type="evidence" value="ECO:0007669"/>
    <property type="project" value="InterPro"/>
</dbReference>
<reference evidence="13 14" key="1">
    <citation type="journal article" date="2013" name="Nature">
        <title>Anaerobic oxidation of methane coupled to nitrate reduction in a novel archaeal lineage.</title>
        <authorList>
            <person name="Haroon M.F."/>
            <person name="Hu S."/>
            <person name="Shi Y."/>
            <person name="Imelfort M."/>
            <person name="Keller J."/>
            <person name="Hugenholtz P."/>
            <person name="Yuan Z."/>
            <person name="Tyson G.W."/>
        </authorList>
    </citation>
    <scope>NUCLEOTIDE SEQUENCE [LARGE SCALE GENOMIC DNA]</scope>
    <source>
        <strain evidence="13 14">ANME-2d</strain>
    </source>
</reference>